<dbReference type="RefSeq" id="WP_369726257.1">
    <property type="nucleotide sequence ID" value="NZ_CP165734.1"/>
</dbReference>
<reference evidence="1" key="1">
    <citation type="submission" date="2024-08" db="EMBL/GenBank/DDBJ databases">
        <authorList>
            <person name="Chaddad Z."/>
            <person name="Lamrabet M."/>
            <person name="Bouhnik O."/>
            <person name="Alami S."/>
            <person name="Wipf D."/>
            <person name="Courty P.E."/>
            <person name="Missbah El Idrissi M."/>
        </authorList>
    </citation>
    <scope>NUCLEOTIDE SEQUENCE</scope>
    <source>
        <strain evidence="1">LLZ17</strain>
    </source>
</reference>
<evidence type="ECO:0000313" key="1">
    <source>
        <dbReference type="EMBL" id="XDV60912.1"/>
    </source>
</evidence>
<dbReference type="EMBL" id="CP165734">
    <property type="protein sequence ID" value="XDV60912.1"/>
    <property type="molecule type" value="Genomic_DNA"/>
</dbReference>
<name>A0AB39XVZ6_9BRAD</name>
<sequence>MPNFVVLHDKYRSNGLEVVVGIAAHQQASTADEARASLDAWVDKELAKSELRESVAKILNGSWAVSDEAKALDAVRINRGRRRKSELSQNRGLVERILAKLEPAMKR</sequence>
<accession>A0AB39XVZ6</accession>
<protein>
    <submittedName>
        <fullName evidence="1">Uncharacterized protein</fullName>
    </submittedName>
</protein>
<dbReference type="AlphaFoldDB" id="A0AB39XVZ6"/>
<proteinExistence type="predicted"/>
<organism evidence="1">
    <name type="scientific">Bradyrhizobium sp. LLZ17</name>
    <dbReference type="NCBI Taxonomy" id="3239388"/>
    <lineage>
        <taxon>Bacteria</taxon>
        <taxon>Pseudomonadati</taxon>
        <taxon>Pseudomonadota</taxon>
        <taxon>Alphaproteobacteria</taxon>
        <taxon>Hyphomicrobiales</taxon>
        <taxon>Nitrobacteraceae</taxon>
        <taxon>Bradyrhizobium</taxon>
    </lineage>
</organism>
<gene>
    <name evidence="1" type="ORF">AB8Z38_17480</name>
</gene>